<accession>A0ABQ3IHV4</accession>
<reference evidence="2" key="1">
    <citation type="journal article" date="2019" name="Int. J. Syst. Evol. Microbiol.">
        <title>The Global Catalogue of Microorganisms (GCM) 10K type strain sequencing project: providing services to taxonomists for standard genome sequencing and annotation.</title>
        <authorList>
            <consortium name="The Broad Institute Genomics Platform"/>
            <consortium name="The Broad Institute Genome Sequencing Center for Infectious Disease"/>
            <person name="Wu L."/>
            <person name="Ma J."/>
        </authorList>
    </citation>
    <scope>NUCLEOTIDE SEQUENCE [LARGE SCALE GENOMIC DNA]</scope>
    <source>
        <strain evidence="2">CGMCC 1.15922</strain>
    </source>
</reference>
<evidence type="ECO:0000313" key="1">
    <source>
        <dbReference type="EMBL" id="GHE81894.1"/>
    </source>
</evidence>
<organism evidence="1 2">
    <name type="scientific">Thalassotalea profundi</name>
    <dbReference type="NCBI Taxonomy" id="2036687"/>
    <lineage>
        <taxon>Bacteria</taxon>
        <taxon>Pseudomonadati</taxon>
        <taxon>Pseudomonadota</taxon>
        <taxon>Gammaproteobacteria</taxon>
        <taxon>Alteromonadales</taxon>
        <taxon>Colwelliaceae</taxon>
        <taxon>Thalassotalea</taxon>
    </lineage>
</organism>
<keyword evidence="2" id="KW-1185">Reference proteome</keyword>
<gene>
    <name evidence="1" type="ORF">GCM10011501_07830</name>
</gene>
<dbReference type="SUPFAM" id="SSF53850">
    <property type="entry name" value="Periplasmic binding protein-like II"/>
    <property type="match status" value="1"/>
</dbReference>
<dbReference type="Gene3D" id="3.40.190.10">
    <property type="entry name" value="Periplasmic binding protein-like II"/>
    <property type="match status" value="2"/>
</dbReference>
<evidence type="ECO:0008006" key="3">
    <source>
        <dbReference type="Google" id="ProtNLM"/>
    </source>
</evidence>
<comment type="caution">
    <text evidence="1">The sequence shown here is derived from an EMBL/GenBank/DDBJ whole genome shotgun (WGS) entry which is preliminary data.</text>
</comment>
<dbReference type="Proteomes" id="UP000626370">
    <property type="component" value="Unassembled WGS sequence"/>
</dbReference>
<evidence type="ECO:0000313" key="2">
    <source>
        <dbReference type="Proteomes" id="UP000626370"/>
    </source>
</evidence>
<dbReference type="RefSeq" id="WP_189376790.1">
    <property type="nucleotide sequence ID" value="NZ_BNAH01000002.1"/>
</dbReference>
<name>A0ABQ3IHV4_9GAMM</name>
<dbReference type="EMBL" id="BNAH01000002">
    <property type="protein sequence ID" value="GHE81894.1"/>
    <property type="molecule type" value="Genomic_DNA"/>
</dbReference>
<proteinExistence type="predicted"/>
<sequence>MKIFIFLLLFPIFSFAESISVALYANHDNHIKYSRSYNLTWQLFQLAAKNEGITLKTKQYLWLRALNAIEKKQLDMLIAGYYTHERERFSVFSQPLSFDNLYLYSFQPESLPLEEINKEHKIIGTTTKSVADGLAKSIGFNSIYQKSSSEELFDLLVKQKLDYAIFTESLANTYCTVRAKKILNKNCIFAVQPPLVTKTIHTIYNQTPRMISIAKRIDSAIEKLISTGKVKQLFLDVGYNEKEYINWLEERDKWINKST</sequence>
<protein>
    <recommendedName>
        <fullName evidence="3">Solute-binding protein family 3/N-terminal domain-containing protein</fullName>
    </recommendedName>
</protein>